<dbReference type="InterPro" id="IPR029063">
    <property type="entry name" value="SAM-dependent_MTases_sf"/>
</dbReference>
<dbReference type="InterPro" id="IPR010342">
    <property type="entry name" value="DUF938"/>
</dbReference>
<gene>
    <name evidence="1" type="ordered locus">swp_2977</name>
</gene>
<organism evidence="1 2">
    <name type="scientific">Shewanella piezotolerans (strain WP3 / JCM 13877)</name>
    <dbReference type="NCBI Taxonomy" id="225849"/>
    <lineage>
        <taxon>Bacteria</taxon>
        <taxon>Pseudomonadati</taxon>
        <taxon>Pseudomonadota</taxon>
        <taxon>Gammaproteobacteria</taxon>
        <taxon>Alteromonadales</taxon>
        <taxon>Shewanellaceae</taxon>
        <taxon>Shewanella</taxon>
    </lineage>
</organism>
<evidence type="ECO:0000313" key="1">
    <source>
        <dbReference type="EMBL" id="ACJ29697.1"/>
    </source>
</evidence>
<dbReference type="HOGENOM" id="CLU_067698_2_0_6"/>
<keyword evidence="2" id="KW-1185">Reference proteome</keyword>
<name>B8CR25_SHEPW</name>
<dbReference type="Gene3D" id="3.40.50.150">
    <property type="entry name" value="Vaccinia Virus protein VP39"/>
    <property type="match status" value="1"/>
</dbReference>
<dbReference type="AlphaFoldDB" id="B8CR25"/>
<reference evidence="1 2" key="1">
    <citation type="journal article" date="2008" name="PLoS ONE">
        <title>Environmental adaptation: genomic analysis of the piezotolerant and psychrotolerant deep-sea iron reducing bacterium Shewanella piezotolerans WP3.</title>
        <authorList>
            <person name="Wang F."/>
            <person name="Wang J."/>
            <person name="Jian H."/>
            <person name="Zhang B."/>
            <person name="Li S."/>
            <person name="Wang F."/>
            <person name="Zeng X."/>
            <person name="Gao L."/>
            <person name="Bartlett D.H."/>
            <person name="Yu J."/>
            <person name="Hu S."/>
            <person name="Xiao X."/>
        </authorList>
    </citation>
    <scope>NUCLEOTIDE SEQUENCE [LARGE SCALE GENOMIC DNA]</scope>
    <source>
        <strain evidence="2">WP3 / JCM 13877</strain>
    </source>
</reference>
<dbReference type="PANTHER" id="PTHR20974">
    <property type="entry name" value="UPF0585 PROTEIN CG18661"/>
    <property type="match status" value="1"/>
</dbReference>
<dbReference type="Proteomes" id="UP000000753">
    <property type="component" value="Chromosome"/>
</dbReference>
<dbReference type="PANTHER" id="PTHR20974:SF0">
    <property type="entry name" value="UPF0585 PROTEIN CG18661"/>
    <property type="match status" value="1"/>
</dbReference>
<proteinExistence type="predicted"/>
<sequence>MSSLPYSQSCENNKAAIAAILQDSFSQSSHVLEVGSGSGQHAVHFAKLLPHLTWQTSDQLEYHSGINAWLAESPSDNLRKPLELDVLQPWPIDQLEQPFIDAIFTANTLHIMSKEMVRQFFFGVGRHLSENGQLCIYGPFNYQGQYSSESNRNFDRWLADRNPQSAIRDFEWIMQLAEEQGLQLIADFSMPANNRLLHFEKQC</sequence>
<dbReference type="OrthoDB" id="5563826at2"/>
<dbReference type="KEGG" id="swp:swp_2977"/>
<accession>B8CR25</accession>
<dbReference type="EMBL" id="CP000472">
    <property type="protein sequence ID" value="ACJ29697.1"/>
    <property type="molecule type" value="Genomic_DNA"/>
</dbReference>
<evidence type="ECO:0008006" key="3">
    <source>
        <dbReference type="Google" id="ProtNLM"/>
    </source>
</evidence>
<dbReference type="RefSeq" id="WP_020913051.1">
    <property type="nucleotide sequence ID" value="NC_011566.1"/>
</dbReference>
<dbReference type="SUPFAM" id="SSF53335">
    <property type="entry name" value="S-adenosyl-L-methionine-dependent methyltransferases"/>
    <property type="match status" value="1"/>
</dbReference>
<dbReference type="Pfam" id="PF06080">
    <property type="entry name" value="DUF938"/>
    <property type="match status" value="1"/>
</dbReference>
<dbReference type="eggNOG" id="COG0500">
    <property type="taxonomic scope" value="Bacteria"/>
</dbReference>
<protein>
    <recommendedName>
        <fullName evidence="3">Methylase</fullName>
    </recommendedName>
</protein>
<dbReference type="STRING" id="225849.swp_2977"/>
<evidence type="ECO:0000313" key="2">
    <source>
        <dbReference type="Proteomes" id="UP000000753"/>
    </source>
</evidence>